<reference evidence="1 2" key="1">
    <citation type="submission" date="2023-11" db="EMBL/GenBank/DDBJ databases">
        <title>Unpublished Manusciprt.</title>
        <authorList>
            <person name="Saticioglu I.B."/>
            <person name="Ay H."/>
            <person name="Ajmi N."/>
            <person name="Altun S."/>
            <person name="Duman M."/>
        </authorList>
    </citation>
    <scope>NUCLEOTIDE SEQUENCE [LARGE SCALE GENOMIC DNA]</scope>
    <source>
        <strain evidence="1 2">Fl-318</strain>
    </source>
</reference>
<protein>
    <submittedName>
        <fullName evidence="1">Uncharacterized protein</fullName>
    </submittedName>
</protein>
<accession>A0ABU4REW8</accession>
<proteinExistence type="predicted"/>
<evidence type="ECO:0000313" key="1">
    <source>
        <dbReference type="EMBL" id="MDX6191144.1"/>
    </source>
</evidence>
<organism evidence="1 2">
    <name type="scientific">Flavobacterium cupriresistens</name>
    <dbReference type="NCBI Taxonomy" id="2893885"/>
    <lineage>
        <taxon>Bacteria</taxon>
        <taxon>Pseudomonadati</taxon>
        <taxon>Bacteroidota</taxon>
        <taxon>Flavobacteriia</taxon>
        <taxon>Flavobacteriales</taxon>
        <taxon>Flavobacteriaceae</taxon>
        <taxon>Flavobacterium</taxon>
    </lineage>
</organism>
<gene>
    <name evidence="1" type="ORF">SGQ83_17445</name>
</gene>
<dbReference type="EMBL" id="JAWXVI010000009">
    <property type="protein sequence ID" value="MDX6191144.1"/>
    <property type="molecule type" value="Genomic_DNA"/>
</dbReference>
<dbReference type="RefSeq" id="WP_230002944.1">
    <property type="nucleotide sequence ID" value="NZ_CP087134.1"/>
</dbReference>
<keyword evidence="2" id="KW-1185">Reference proteome</keyword>
<sequence length="247" mass="30016">MDNYLLDDCIQCTRLKTKRRKKRLVKEDFEKQLVQLSKRKSALYLAIRNLPLIELKEPYQKGWVRFFAVRVDVLRSAEGVFYEKILAKINTFQFSSQKEFTTRKKRFGKKAVYPREQFVANISISDWNTNKFELTDKEKSCFTLIEKWSELYNRFVRYYKFNEPWRFVFKIEVNIITHKKAVDAGLESELKLIENYIQNRNLGWKIYKTRSKGDYYYWSLEKVKHNNDLKTTNLNTIYEMYLEEKHI</sequence>
<name>A0ABU4REW8_9FLAO</name>
<evidence type="ECO:0000313" key="2">
    <source>
        <dbReference type="Proteomes" id="UP001273350"/>
    </source>
</evidence>
<comment type="caution">
    <text evidence="1">The sequence shown here is derived from an EMBL/GenBank/DDBJ whole genome shotgun (WGS) entry which is preliminary data.</text>
</comment>
<dbReference type="Proteomes" id="UP001273350">
    <property type="component" value="Unassembled WGS sequence"/>
</dbReference>